<keyword evidence="3" id="KW-1185">Reference proteome</keyword>
<name>A0AAP2DEJ0_9BACT</name>
<comment type="caution">
    <text evidence="2">The sequence shown here is derived from an EMBL/GenBank/DDBJ whole genome shotgun (WGS) entry which is preliminary data.</text>
</comment>
<feature type="coiled-coil region" evidence="1">
    <location>
        <begin position="19"/>
        <end position="46"/>
    </location>
</feature>
<sequence>MLLCLVLSAGPTFVYAQRSNDTEEDAEEEETDLSKLKREKLTLAKNAPPVSIAITPLEGGAVA</sequence>
<protein>
    <submittedName>
        <fullName evidence="2">Uncharacterized protein</fullName>
    </submittedName>
</protein>
<accession>A0AAP2DEJ0</accession>
<dbReference type="EMBL" id="JAHESC010000059">
    <property type="protein sequence ID" value="MBT1690234.1"/>
    <property type="molecule type" value="Genomic_DNA"/>
</dbReference>
<evidence type="ECO:0000256" key="1">
    <source>
        <dbReference type="SAM" id="Coils"/>
    </source>
</evidence>
<dbReference type="Proteomes" id="UP001319180">
    <property type="component" value="Unassembled WGS sequence"/>
</dbReference>
<evidence type="ECO:0000313" key="2">
    <source>
        <dbReference type="EMBL" id="MBT1690234.1"/>
    </source>
</evidence>
<evidence type="ECO:0000313" key="3">
    <source>
        <dbReference type="Proteomes" id="UP001319180"/>
    </source>
</evidence>
<gene>
    <name evidence="2" type="ORF">KK078_26955</name>
</gene>
<dbReference type="AlphaFoldDB" id="A0AAP2DEJ0"/>
<organism evidence="2 3">
    <name type="scientific">Dawidia soli</name>
    <dbReference type="NCBI Taxonomy" id="2782352"/>
    <lineage>
        <taxon>Bacteria</taxon>
        <taxon>Pseudomonadati</taxon>
        <taxon>Bacteroidota</taxon>
        <taxon>Cytophagia</taxon>
        <taxon>Cytophagales</taxon>
        <taxon>Chryseotaleaceae</taxon>
        <taxon>Dawidia</taxon>
    </lineage>
</organism>
<keyword evidence="1" id="KW-0175">Coiled coil</keyword>
<reference evidence="2 3" key="1">
    <citation type="submission" date="2021-05" db="EMBL/GenBank/DDBJ databases">
        <title>A Polyphasic approach of four new species of the genus Ohtaekwangia: Ohtaekwangia histidinii sp. nov., Ohtaekwangia cretensis sp. nov., Ohtaekwangia indiensis sp. nov., Ohtaekwangia reichenbachii sp. nov. from diverse environment.</title>
        <authorList>
            <person name="Octaviana S."/>
        </authorList>
    </citation>
    <scope>NUCLEOTIDE SEQUENCE [LARGE SCALE GENOMIC DNA]</scope>
    <source>
        <strain evidence="2 3">PWU37</strain>
    </source>
</reference>
<proteinExistence type="predicted"/>
<dbReference type="RefSeq" id="WP_254093451.1">
    <property type="nucleotide sequence ID" value="NZ_JAHESC010000059.1"/>
</dbReference>